<dbReference type="STRING" id="133385.A0A2T9YLM5"/>
<accession>A0A2T9YLM5</accession>
<reference evidence="9 10" key="1">
    <citation type="journal article" date="2018" name="MBio">
        <title>Comparative Genomics Reveals the Core Gene Toolbox for the Fungus-Insect Symbiosis.</title>
        <authorList>
            <person name="Wang Y."/>
            <person name="Stata M."/>
            <person name="Wang W."/>
            <person name="Stajich J.E."/>
            <person name="White M.M."/>
            <person name="Moncalvo J.M."/>
        </authorList>
    </citation>
    <scope>NUCLEOTIDE SEQUENCE [LARGE SCALE GENOMIC DNA]</scope>
    <source>
        <strain evidence="9 10">SWE-8-4</strain>
    </source>
</reference>
<dbReference type="SMART" id="SM00755">
    <property type="entry name" value="Grip"/>
    <property type="match status" value="1"/>
</dbReference>
<evidence type="ECO:0000256" key="7">
    <source>
        <dbReference type="SAM" id="MobiDB-lite"/>
    </source>
</evidence>
<evidence type="ECO:0000256" key="4">
    <source>
        <dbReference type="ARBA" id="ARBA00023054"/>
    </source>
</evidence>
<evidence type="ECO:0000256" key="3">
    <source>
        <dbReference type="ARBA" id="ARBA00022490"/>
    </source>
</evidence>
<evidence type="ECO:0000259" key="8">
    <source>
        <dbReference type="PROSITE" id="PS50913"/>
    </source>
</evidence>
<evidence type="ECO:0000256" key="1">
    <source>
        <dbReference type="ARBA" id="ARBA00004184"/>
    </source>
</evidence>
<feature type="region of interest" description="Disordered" evidence="7">
    <location>
        <begin position="400"/>
        <end position="421"/>
    </location>
</feature>
<protein>
    <recommendedName>
        <fullName evidence="8">GRIP domain-containing protein</fullName>
    </recommendedName>
</protein>
<proteinExistence type="predicted"/>
<evidence type="ECO:0000313" key="9">
    <source>
        <dbReference type="EMBL" id="PVU93184.1"/>
    </source>
</evidence>
<comment type="subcellular location">
    <subcellularLocation>
        <location evidence="2">Cytoplasm</location>
    </subcellularLocation>
    <subcellularLocation>
        <location evidence="1">Endomembrane system</location>
        <topology evidence="1">Peripheral membrane protein</topology>
    </subcellularLocation>
</comment>
<evidence type="ECO:0000256" key="2">
    <source>
        <dbReference type="ARBA" id="ARBA00004496"/>
    </source>
</evidence>
<feature type="coiled-coil region" evidence="6">
    <location>
        <begin position="192"/>
        <end position="240"/>
    </location>
</feature>
<evidence type="ECO:0000256" key="5">
    <source>
        <dbReference type="ARBA" id="ARBA00023136"/>
    </source>
</evidence>
<comment type="caution">
    <text evidence="9">The sequence shown here is derived from an EMBL/GenBank/DDBJ whole genome shotgun (WGS) entry which is preliminary data.</text>
</comment>
<organism evidence="9 10">
    <name type="scientific">Smittium simulii</name>
    <dbReference type="NCBI Taxonomy" id="133385"/>
    <lineage>
        <taxon>Eukaryota</taxon>
        <taxon>Fungi</taxon>
        <taxon>Fungi incertae sedis</taxon>
        <taxon>Zoopagomycota</taxon>
        <taxon>Kickxellomycotina</taxon>
        <taxon>Harpellomycetes</taxon>
        <taxon>Harpellales</taxon>
        <taxon>Legeriomycetaceae</taxon>
        <taxon>Smittium</taxon>
    </lineage>
</organism>
<dbReference type="Proteomes" id="UP000245383">
    <property type="component" value="Unassembled WGS sequence"/>
</dbReference>
<gene>
    <name evidence="9" type="ORF">BB561_003421</name>
</gene>
<evidence type="ECO:0000256" key="6">
    <source>
        <dbReference type="SAM" id="Coils"/>
    </source>
</evidence>
<keyword evidence="5" id="KW-0472">Membrane</keyword>
<name>A0A2T9YLM5_9FUNG</name>
<dbReference type="InterPro" id="IPR000237">
    <property type="entry name" value="GRIP_dom"/>
</dbReference>
<dbReference type="Pfam" id="PF01465">
    <property type="entry name" value="GRIP"/>
    <property type="match status" value="1"/>
</dbReference>
<feature type="compositionally biased region" description="Basic and acidic residues" evidence="7">
    <location>
        <begin position="977"/>
        <end position="990"/>
    </location>
</feature>
<feature type="coiled-coil region" evidence="6">
    <location>
        <begin position="81"/>
        <end position="115"/>
    </location>
</feature>
<dbReference type="EMBL" id="MBFR01000136">
    <property type="protein sequence ID" value="PVU93184.1"/>
    <property type="molecule type" value="Genomic_DNA"/>
</dbReference>
<feature type="region of interest" description="Disordered" evidence="7">
    <location>
        <begin position="977"/>
        <end position="998"/>
    </location>
</feature>
<dbReference type="PANTHER" id="PTHR23157:SF25">
    <property type="entry name" value="GRIP AND COILED-COIL DOMAIN-CONTAINING PROTEIN 1"/>
    <property type="match status" value="1"/>
</dbReference>
<feature type="coiled-coil region" evidence="6">
    <location>
        <begin position="717"/>
        <end position="870"/>
    </location>
</feature>
<dbReference type="GO" id="GO:0005794">
    <property type="term" value="C:Golgi apparatus"/>
    <property type="evidence" value="ECO:0007669"/>
    <property type="project" value="TreeGrafter"/>
</dbReference>
<sequence length="1120" mass="125694">MASAASSPNSAQQYPTLTLGEPLTPQLIERLNRAQKNDKLLKDMSRAYKKAIETKKAVEAVLRVETHIESLSEVDALSDYFKNINLKVKIANEELLRLNNRVREFENNSSSLETLASANLELKTSLESTQADLKKKDSLYSDLLASFEKIPAEPTITLQEIASLKDSVSRFTLENTTLKQQISELNSDKNIAKDLNLKINDLSDTNSELSSKLSIAYTDNKCLNTKLSTFENTIQELQTQIHTSSVLKDQEPSEPHLATPLNCADSYELVAKDLNSIILNESFDFSSLNPDAVQIFENIKLILNKKLAFASEPQDNNSSNNLNDSVVSPLSERQILDIDGQSTHSTALDAHKTLEDGQSTLSYVDIIDSDKYNDLKNKLNVLETENSSLIDKLKNLENPAKKSANINQGKKKNSNESSKDIQKLNTELKKITSEYKALQNDLNQANDTKEELAKELESLKNEASKLSAENNNLSSKSAQFEEGIKTSLEDKNKLIEQLEKSKTQNSQYFEDAEALKKLNLEYVDSTKKISVLEAQLQSHQAKIEKLSAEKQELETKFSEINIQLNYITGENVHLQKKADNAETSLKEKINAQTLLMSQVNLNTTSINENAIIQKNKQLVGQNEELKKINTLEVEKAASLEESIKKNNFDLENKVKEFSKLESTLQQQRVTISEHEKTLIAVQQDLTQTRTLYNEKCITFSKLQTKFNDLQFNNDKLVSQTEVEKKLLQNQLIDAEQELKEIQTNYQQEIKLLQCKIESLLEELKKFKAISEVSQNDDTELIESKAQLRNQAAELDMLKANIAVLQEKINVLTTESMELQALKQKNIDLSKQLKTKGDEAKMAAVRWKQIHRDLKEELRKLQRELNAANINTNDIGFAVNNIKTGVHDLNQPGGGGHPRSAIIGAGTEFISPGYKSTSFTNGVNRRLNSMGQSFAGNASMSPFSTNKLNYESGKSNAYNSMSPESINSKSRILVTSKAEELKSTNSKDKALESTQQGEATFSNQPNVLENNNIAKLELGQSGVSSINLGARPSYESKQLRNTNLSQTPNSAHSRQFSTNSETSAENRAQLSDTNMINVDYLRHVLFKFFIQKDRRSQLVPVLSLLLKCSPEEIKTLQKMTV</sequence>
<dbReference type="AlphaFoldDB" id="A0A2T9YLM5"/>
<feature type="domain" description="GRIP" evidence="8">
    <location>
        <begin position="1070"/>
        <end position="1118"/>
    </location>
</feature>
<keyword evidence="3" id="KW-0963">Cytoplasm</keyword>
<dbReference type="PANTHER" id="PTHR23157">
    <property type="entry name" value="GRIP AND COILED-COIL DOMAIN-CONTAINING PROTEIN 1"/>
    <property type="match status" value="1"/>
</dbReference>
<evidence type="ECO:0000313" key="10">
    <source>
        <dbReference type="Proteomes" id="UP000245383"/>
    </source>
</evidence>
<dbReference type="InterPro" id="IPR051952">
    <property type="entry name" value="Golgi-autophagy_related"/>
</dbReference>
<feature type="region of interest" description="Disordered" evidence="7">
    <location>
        <begin position="1039"/>
        <end position="1061"/>
    </location>
</feature>
<keyword evidence="4 6" id="KW-0175">Coiled coil</keyword>
<keyword evidence="10" id="KW-1185">Reference proteome</keyword>
<dbReference type="OrthoDB" id="1926336at2759"/>
<dbReference type="PROSITE" id="PS50913">
    <property type="entry name" value="GRIP"/>
    <property type="match status" value="1"/>
</dbReference>